<keyword evidence="2" id="KW-1185">Reference proteome</keyword>
<dbReference type="EMBL" id="JABFDB010000040">
    <property type="protein sequence ID" value="NYZ24476.1"/>
    <property type="molecule type" value="Genomic_DNA"/>
</dbReference>
<sequence>MDLIEQCIERMSHLDEADRLLNEIHVFDPGVPFSQAMAQNRAMLMAARQHLESAGSAAE</sequence>
<reference evidence="1 2" key="1">
    <citation type="submission" date="2020-05" db="EMBL/GenBank/DDBJ databases">
        <title>Azospirillum oleiclasticum sp. nov, a nitrogen-fixing and heavy crude oil-emulsifying bacterium isolated from the crude oil of Yumen Oilfield.</title>
        <authorList>
            <person name="Wu D."/>
            <person name="Cai M."/>
            <person name="Zhang X."/>
        </authorList>
    </citation>
    <scope>NUCLEOTIDE SEQUENCE [LARGE SCALE GENOMIC DNA]</scope>
    <source>
        <strain evidence="1 2">ROY-1-1-2</strain>
    </source>
</reference>
<accession>A0ABX2TJE9</accession>
<name>A0ABX2TJE9_9PROT</name>
<evidence type="ECO:0000313" key="2">
    <source>
        <dbReference type="Proteomes" id="UP000584642"/>
    </source>
</evidence>
<gene>
    <name evidence="1" type="ORF">HND93_32640</name>
</gene>
<evidence type="ECO:0000313" key="1">
    <source>
        <dbReference type="EMBL" id="NYZ24476.1"/>
    </source>
</evidence>
<organism evidence="1 2">
    <name type="scientific">Azospirillum oleiclasticum</name>
    <dbReference type="NCBI Taxonomy" id="2735135"/>
    <lineage>
        <taxon>Bacteria</taxon>
        <taxon>Pseudomonadati</taxon>
        <taxon>Pseudomonadota</taxon>
        <taxon>Alphaproteobacteria</taxon>
        <taxon>Rhodospirillales</taxon>
        <taxon>Azospirillaceae</taxon>
        <taxon>Azospirillum</taxon>
    </lineage>
</organism>
<proteinExistence type="predicted"/>
<comment type="caution">
    <text evidence="1">The sequence shown here is derived from an EMBL/GenBank/DDBJ whole genome shotgun (WGS) entry which is preliminary data.</text>
</comment>
<dbReference type="Proteomes" id="UP000584642">
    <property type="component" value="Unassembled WGS sequence"/>
</dbReference>
<protein>
    <submittedName>
        <fullName evidence="1">Uncharacterized protein</fullName>
    </submittedName>
</protein>
<dbReference type="RefSeq" id="WP_180286248.1">
    <property type="nucleotide sequence ID" value="NZ_JABFDB010000040.1"/>
</dbReference>